<organism evidence="2 3">
    <name type="scientific">Solea senegalensis</name>
    <name type="common">Senegalese sole</name>
    <dbReference type="NCBI Taxonomy" id="28829"/>
    <lineage>
        <taxon>Eukaryota</taxon>
        <taxon>Metazoa</taxon>
        <taxon>Chordata</taxon>
        <taxon>Craniata</taxon>
        <taxon>Vertebrata</taxon>
        <taxon>Euteleostomi</taxon>
        <taxon>Actinopterygii</taxon>
        <taxon>Neopterygii</taxon>
        <taxon>Teleostei</taxon>
        <taxon>Neoteleostei</taxon>
        <taxon>Acanthomorphata</taxon>
        <taxon>Carangaria</taxon>
        <taxon>Pleuronectiformes</taxon>
        <taxon>Pleuronectoidei</taxon>
        <taxon>Soleidae</taxon>
        <taxon>Solea</taxon>
    </lineage>
</organism>
<evidence type="ECO:0000256" key="1">
    <source>
        <dbReference type="SAM" id="MobiDB-lite"/>
    </source>
</evidence>
<proteinExistence type="predicted"/>
<feature type="compositionally biased region" description="Polar residues" evidence="1">
    <location>
        <begin position="607"/>
        <end position="617"/>
    </location>
</feature>
<feature type="compositionally biased region" description="Basic and acidic residues" evidence="1">
    <location>
        <begin position="420"/>
        <end position="464"/>
    </location>
</feature>
<protein>
    <recommendedName>
        <fullName evidence="4">Mif2/CENP-C cupin domain-containing protein</fullName>
    </recommendedName>
</protein>
<evidence type="ECO:0000313" key="2">
    <source>
        <dbReference type="EMBL" id="KAG7526539.1"/>
    </source>
</evidence>
<feature type="compositionally biased region" description="Basic and acidic residues" evidence="1">
    <location>
        <begin position="229"/>
        <end position="238"/>
    </location>
</feature>
<evidence type="ECO:0000313" key="3">
    <source>
        <dbReference type="Proteomes" id="UP000693946"/>
    </source>
</evidence>
<keyword evidence="3" id="KW-1185">Reference proteome</keyword>
<feature type="compositionally biased region" description="Basic and acidic residues" evidence="1">
    <location>
        <begin position="843"/>
        <end position="858"/>
    </location>
</feature>
<dbReference type="EMBL" id="JAGKHQ010000001">
    <property type="protein sequence ID" value="KAG7526539.1"/>
    <property type="molecule type" value="Genomic_DNA"/>
</dbReference>
<feature type="region of interest" description="Disordered" evidence="1">
    <location>
        <begin position="267"/>
        <end position="297"/>
    </location>
</feature>
<feature type="region of interest" description="Disordered" evidence="1">
    <location>
        <begin position="190"/>
        <end position="243"/>
    </location>
</feature>
<feature type="compositionally biased region" description="Low complexity" evidence="1">
    <location>
        <begin position="49"/>
        <end position="62"/>
    </location>
</feature>
<feature type="compositionally biased region" description="Polar residues" evidence="1">
    <location>
        <begin position="682"/>
        <end position="692"/>
    </location>
</feature>
<feature type="compositionally biased region" description="Basic and acidic residues" evidence="1">
    <location>
        <begin position="477"/>
        <end position="521"/>
    </location>
</feature>
<feature type="region of interest" description="Disordered" evidence="1">
    <location>
        <begin position="310"/>
        <end position="544"/>
    </location>
</feature>
<feature type="compositionally biased region" description="Basic residues" evidence="1">
    <location>
        <begin position="620"/>
        <end position="631"/>
    </location>
</feature>
<feature type="region of interest" description="Disordered" evidence="1">
    <location>
        <begin position="40"/>
        <end position="79"/>
    </location>
</feature>
<comment type="caution">
    <text evidence="2">The sequence shown here is derived from an EMBL/GenBank/DDBJ whole genome shotgun (WGS) entry which is preliminary data.</text>
</comment>
<accession>A0AAV6TAJ6</accession>
<feature type="region of interest" description="Disordered" evidence="1">
    <location>
        <begin position="559"/>
        <end position="796"/>
    </location>
</feature>
<dbReference type="Proteomes" id="UP000693946">
    <property type="component" value="Linkage Group LG1"/>
</dbReference>
<feature type="compositionally biased region" description="Polar residues" evidence="1">
    <location>
        <begin position="206"/>
        <end position="220"/>
    </location>
</feature>
<reference evidence="2 3" key="1">
    <citation type="journal article" date="2021" name="Sci. Rep.">
        <title>Chromosome anchoring in Senegalese sole (Solea senegalensis) reveals sex-associated markers and genome rearrangements in flatfish.</title>
        <authorList>
            <person name="Guerrero-Cozar I."/>
            <person name="Gomez-Garrido J."/>
            <person name="Berbel C."/>
            <person name="Martinez-Blanch J.F."/>
            <person name="Alioto T."/>
            <person name="Claros M.G."/>
            <person name="Gagnaire P.A."/>
            <person name="Manchado M."/>
        </authorList>
    </citation>
    <scope>NUCLEOTIDE SEQUENCE [LARGE SCALE GENOMIC DNA]</scope>
    <source>
        <strain evidence="2">Sse05_10M</strain>
    </source>
</reference>
<evidence type="ECO:0008006" key="4">
    <source>
        <dbReference type="Google" id="ProtNLM"/>
    </source>
</evidence>
<feature type="region of interest" description="Disordered" evidence="1">
    <location>
        <begin position="819"/>
        <end position="884"/>
    </location>
</feature>
<sequence>METKNVILKRPRRKLWYTINKESRPKPWADVMTLGDVDRMFDDMDSSSHCDSQVSSSPQQKSSDTDTQHSGGEASLSPRDFVKSAQCQKGPEGNVLLPAKRLISPKLGTDFQMPGPVKTSSPIENMVAEHVEEEIIGRTLASPILFDCEDEGKKEATTESLTAQKYPLSGDSVLNSPPCKFSLRKPTVSCHKNKVDGPLTEKTQEKPQTSKGKGKTSMQENRSKPIPAVRKESEHVSLDKPSTGLCGQLQVDASTGAGKDIPAFLQKLRDAGQPRPARKLPTPVKTPPLPAEPEDNFLILEDDVPLLFTIPKKNTSRRQKHGSSSSTDKDVSTEMGTNNSPRKSVHKEEGPVIQKTKSKKERTKKNEGTGPGNEKDEFTSPEYVPAGDLIEQEQEKPNKKKKLKKIPSKESDKAEEEATDTARQETADENPEQRAEKKVQKTSEPKRLKSSKENAKTSRSESLKGSRKVKQGSGGIKELENDEVVKEPSQTRHNPKHADVDLDSLADDHIISTDTEAKDSAGGKVKQKKQQIMSEGSFSEEGQILCKRKRKPVGQWWLSCPQSTEETEVKDDQPTLKKSKQHNKEPSSPGPSPAKAKKDNTKKRTLKQPTLSSSQETIKAKQKSPKKIKNRPVREGTQNEKTSTDEVLNTSEAEQTEEQQQVLDKDPDLVQSSPSVFKKTDSGYQGQPFSPETRSHRLAPVTPRASAAGSEKRRRKSPGNWWMVNGSFEDVESTSSQPQQLQNKKKPKSHKERKKQAKPSRSPGLGIPQNGNMAVLSKPTDRSHVSPLKPKSLSAPKTVKRSLAMFKDIFTSRSDTPAVGAGGSVTAGPATEAPVTHNGTFTHTDKDLVSMDDGDIRSMQHNPNSHDAPQSSGLQPENTLRDLRSGPSSMVMLEQSDDTFALPPSVPPELRLSDLCAPPLKPLILQPMDKTNLTEWFKSLWSSSVDNGDITADHFDWYFYQGRAMGILADLNCDSICNGKILLGSHMKKPLWVDHSATTVFNLLTSSVSVIVDGRKSAVNAGDSFMVQCGQAYSLQNTSAQPAVLYFTRILAESSD</sequence>
<dbReference type="AlphaFoldDB" id="A0AAV6TAJ6"/>
<feature type="compositionally biased region" description="Polar residues" evidence="1">
    <location>
        <begin position="859"/>
        <end position="878"/>
    </location>
</feature>
<feature type="compositionally biased region" description="Basic residues" evidence="1">
    <location>
        <begin position="743"/>
        <end position="758"/>
    </location>
</feature>
<feature type="compositionally biased region" description="Basic and acidic residues" evidence="1">
    <location>
        <begin position="632"/>
        <end position="644"/>
    </location>
</feature>
<gene>
    <name evidence="2" type="ORF">JOB18_041565</name>
</gene>
<name>A0AAV6TAJ6_SOLSE</name>